<protein>
    <submittedName>
        <fullName evidence="3">Uncharacterized protein</fullName>
    </submittedName>
</protein>
<proteinExistence type="predicted"/>
<accession>B6XL16</accession>
<feature type="coiled-coil region" evidence="1">
    <location>
        <begin position="50"/>
        <end position="80"/>
    </location>
</feature>
<dbReference type="RefSeq" id="WP_006660980.1">
    <property type="nucleotide sequence ID" value="NZ_ABXW01000079.1"/>
</dbReference>
<dbReference type="eggNOG" id="ENOG5033CZS">
    <property type="taxonomic scope" value="Bacteria"/>
</dbReference>
<dbReference type="Proteomes" id="UP000003729">
    <property type="component" value="Unassembled WGS sequence"/>
</dbReference>
<reference evidence="3 4" key="2">
    <citation type="submission" date="2008-10" db="EMBL/GenBank/DDBJ databases">
        <authorList>
            <person name="Fulton L."/>
            <person name="Clifton S."/>
            <person name="Fulton B."/>
            <person name="Xu J."/>
            <person name="Minx P."/>
            <person name="Pepin K.H."/>
            <person name="Johnson M."/>
            <person name="Bhonagiri V."/>
            <person name="Nash W.E."/>
            <person name="Mardis E.R."/>
            <person name="Wilson R.K."/>
        </authorList>
    </citation>
    <scope>NUCLEOTIDE SEQUENCE [LARGE SCALE GENOMIC DNA]</scope>
    <source>
        <strain evidence="3 4">DSM 30120</strain>
    </source>
</reference>
<evidence type="ECO:0000313" key="3">
    <source>
        <dbReference type="EMBL" id="EEB43912.1"/>
    </source>
</evidence>
<evidence type="ECO:0000256" key="1">
    <source>
        <dbReference type="SAM" id="Coils"/>
    </source>
</evidence>
<sequence>MSCQNGKNFFRRLWDNHGQINNVFTGLHYLFLSIAILVGGVWVLYSFSALHSASNAEAQLEKTKEELKQIQQQIKDNNSSSISIETTPLKSNMGIIINVTVKNNGKSPVSFDTSKTTVSVYKVEIDGENIKQTAKFEPRVYTTIDKSFKSNETKILPKVHVLIGAEKTLSYVVGIDSPGLYYITFRSVADKNFDKTGIDTEKSLEWFASTYVEIE</sequence>
<name>B6XL16_9GAMM</name>
<keyword evidence="2" id="KW-1133">Transmembrane helix</keyword>
<evidence type="ECO:0000313" key="4">
    <source>
        <dbReference type="Proteomes" id="UP000003729"/>
    </source>
</evidence>
<keyword evidence="2" id="KW-0812">Transmembrane</keyword>
<keyword evidence="2" id="KW-0472">Membrane</keyword>
<gene>
    <name evidence="3" type="ORF">PROVALCAL_04078</name>
</gene>
<dbReference type="AlphaFoldDB" id="B6XL16"/>
<keyword evidence="1" id="KW-0175">Coiled coil</keyword>
<reference evidence="3 4" key="1">
    <citation type="submission" date="2008-10" db="EMBL/GenBank/DDBJ databases">
        <title>Draft genome sequence of Providencia alcalifaciens (DSM 30120).</title>
        <authorList>
            <person name="Sudarsanam P."/>
            <person name="Ley R."/>
            <person name="Guruge J."/>
            <person name="Turnbaugh P.J."/>
            <person name="Mahowald M."/>
            <person name="Liep D."/>
            <person name="Gordon J."/>
        </authorList>
    </citation>
    <scope>NUCLEOTIDE SEQUENCE [LARGE SCALE GENOMIC DNA]</scope>
    <source>
        <strain evidence="3 4">DSM 30120</strain>
    </source>
</reference>
<comment type="caution">
    <text evidence="3">The sequence shown here is derived from an EMBL/GenBank/DDBJ whole genome shotgun (WGS) entry which is preliminary data.</text>
</comment>
<feature type="transmembrane region" description="Helical" evidence="2">
    <location>
        <begin position="20"/>
        <end position="45"/>
    </location>
</feature>
<dbReference type="EMBL" id="ABXW01000079">
    <property type="protein sequence ID" value="EEB43912.1"/>
    <property type="molecule type" value="Genomic_DNA"/>
</dbReference>
<organism evidence="3 4">
    <name type="scientific">Providencia alcalifaciens DSM 30120</name>
    <dbReference type="NCBI Taxonomy" id="520999"/>
    <lineage>
        <taxon>Bacteria</taxon>
        <taxon>Pseudomonadati</taxon>
        <taxon>Pseudomonadota</taxon>
        <taxon>Gammaproteobacteria</taxon>
        <taxon>Enterobacterales</taxon>
        <taxon>Morganellaceae</taxon>
        <taxon>Providencia</taxon>
    </lineage>
</organism>
<evidence type="ECO:0000256" key="2">
    <source>
        <dbReference type="SAM" id="Phobius"/>
    </source>
</evidence>